<dbReference type="GO" id="GO:0051287">
    <property type="term" value="F:NAD binding"/>
    <property type="evidence" value="ECO:0007669"/>
    <property type="project" value="InterPro"/>
</dbReference>
<dbReference type="PROSITE" id="PS00065">
    <property type="entry name" value="D_2_HYDROXYACID_DH_1"/>
    <property type="match status" value="1"/>
</dbReference>
<evidence type="ECO:0000259" key="5">
    <source>
        <dbReference type="Pfam" id="PF00389"/>
    </source>
</evidence>
<dbReference type="AlphaFoldDB" id="A0A6N8IQY3"/>
<dbReference type="Gene3D" id="3.40.50.720">
    <property type="entry name" value="NAD(P)-binding Rossmann-like Domain"/>
    <property type="match status" value="2"/>
</dbReference>
<dbReference type="PANTHER" id="PTHR10996:SF178">
    <property type="entry name" value="2-HYDROXYACID DEHYDROGENASE YGL185C-RELATED"/>
    <property type="match status" value="1"/>
</dbReference>
<dbReference type="SUPFAM" id="SSF51735">
    <property type="entry name" value="NAD(P)-binding Rossmann-fold domains"/>
    <property type="match status" value="1"/>
</dbReference>
<evidence type="ECO:0000256" key="1">
    <source>
        <dbReference type="ARBA" id="ARBA00022857"/>
    </source>
</evidence>
<keyword evidence="8" id="KW-1185">Reference proteome</keyword>
<evidence type="ECO:0000313" key="7">
    <source>
        <dbReference type="EMBL" id="MVQ29258.1"/>
    </source>
</evidence>
<sequence length="315" mass="33734">MKHVILQNGPLSPWLEEQLAARYEVLPLHKQADPQAFLREQGARIEGMATSGKAGAKAALLDALPNLRVISSFGVGYDAIDIDKVRARGIPVGYTPDVLNDCVADTAFALLMDVARGTSASDRFVRRGDWLKGNFPLTTRVSGKRLGIVGLGRIGRVIARRAAGFDMEIRYHNRRPVEGSGYAYEPTLAGLAAWCDFLVIIAAGGAGTRHLVDAQVLRALGPQGFLVNVARGSVVDERALVKALQERTIAGAGLDVFDDEPNVPPALFTLDNVVLLPHVASATNETRRAMGELTLSNLDAFFATGQVPVAIPHPA</sequence>
<gene>
    <name evidence="7" type="ORF">GON04_07360</name>
</gene>
<dbReference type="GO" id="GO:0005829">
    <property type="term" value="C:cytosol"/>
    <property type="evidence" value="ECO:0007669"/>
    <property type="project" value="TreeGrafter"/>
</dbReference>
<dbReference type="EMBL" id="WSEL01000003">
    <property type="protein sequence ID" value="MVQ29258.1"/>
    <property type="molecule type" value="Genomic_DNA"/>
</dbReference>
<accession>A0A6N8IQY3</accession>
<organism evidence="7 8">
    <name type="scientific">Ramlibacter pinisoli</name>
    <dbReference type="NCBI Taxonomy" id="2682844"/>
    <lineage>
        <taxon>Bacteria</taxon>
        <taxon>Pseudomonadati</taxon>
        <taxon>Pseudomonadota</taxon>
        <taxon>Betaproteobacteria</taxon>
        <taxon>Burkholderiales</taxon>
        <taxon>Comamonadaceae</taxon>
        <taxon>Ramlibacter</taxon>
    </lineage>
</organism>
<evidence type="ECO:0000256" key="2">
    <source>
        <dbReference type="ARBA" id="ARBA00023002"/>
    </source>
</evidence>
<dbReference type="InterPro" id="IPR050223">
    <property type="entry name" value="D-isomer_2-hydroxyacid_DH"/>
</dbReference>
<dbReference type="GO" id="GO:0030267">
    <property type="term" value="F:glyoxylate reductase (NADPH) activity"/>
    <property type="evidence" value="ECO:0007669"/>
    <property type="project" value="TreeGrafter"/>
</dbReference>
<feature type="domain" description="D-isomer specific 2-hydroxyacid dehydrogenase catalytic" evidence="5">
    <location>
        <begin position="32"/>
        <end position="308"/>
    </location>
</feature>
<dbReference type="RefSeq" id="WP_157397281.1">
    <property type="nucleotide sequence ID" value="NZ_WSEL01000003.1"/>
</dbReference>
<evidence type="ECO:0000256" key="4">
    <source>
        <dbReference type="RuleBase" id="RU003719"/>
    </source>
</evidence>
<dbReference type="Proteomes" id="UP000469385">
    <property type="component" value="Unassembled WGS sequence"/>
</dbReference>
<dbReference type="InterPro" id="IPR006140">
    <property type="entry name" value="D-isomer_DH_NAD-bd"/>
</dbReference>
<dbReference type="InterPro" id="IPR029752">
    <property type="entry name" value="D-isomer_DH_CS1"/>
</dbReference>
<keyword evidence="1" id="KW-0521">NADP</keyword>
<dbReference type="SUPFAM" id="SSF52283">
    <property type="entry name" value="Formate/glycerate dehydrogenase catalytic domain-like"/>
    <property type="match status" value="1"/>
</dbReference>
<evidence type="ECO:0000259" key="6">
    <source>
        <dbReference type="Pfam" id="PF02826"/>
    </source>
</evidence>
<proteinExistence type="inferred from homology"/>
<evidence type="ECO:0000256" key="3">
    <source>
        <dbReference type="ARBA" id="ARBA00023027"/>
    </source>
</evidence>
<reference evidence="7 8" key="1">
    <citation type="submission" date="2019-12" db="EMBL/GenBank/DDBJ databases">
        <authorList>
            <person name="Huq M.A."/>
        </authorList>
    </citation>
    <scope>NUCLEOTIDE SEQUENCE [LARGE SCALE GENOMIC DNA]</scope>
    <source>
        <strain evidence="7 8">MAH-25</strain>
    </source>
</reference>
<dbReference type="PANTHER" id="PTHR10996">
    <property type="entry name" value="2-HYDROXYACID DEHYDROGENASE-RELATED"/>
    <property type="match status" value="1"/>
</dbReference>
<comment type="caution">
    <text evidence="7">The sequence shown here is derived from an EMBL/GenBank/DDBJ whole genome shotgun (WGS) entry which is preliminary data.</text>
</comment>
<dbReference type="GO" id="GO:0016618">
    <property type="term" value="F:hydroxypyruvate reductase [NAD(P)H] activity"/>
    <property type="evidence" value="ECO:0007669"/>
    <property type="project" value="TreeGrafter"/>
</dbReference>
<dbReference type="Pfam" id="PF02826">
    <property type="entry name" value="2-Hacid_dh_C"/>
    <property type="match status" value="1"/>
</dbReference>
<keyword evidence="2 4" id="KW-0560">Oxidoreductase</keyword>
<dbReference type="InterPro" id="IPR036291">
    <property type="entry name" value="NAD(P)-bd_dom_sf"/>
</dbReference>
<protein>
    <submittedName>
        <fullName evidence="7">2-hydroxyacid dehydrogenase</fullName>
    </submittedName>
</protein>
<feature type="domain" description="D-isomer specific 2-hydroxyacid dehydrogenase NAD-binding" evidence="6">
    <location>
        <begin position="108"/>
        <end position="280"/>
    </location>
</feature>
<dbReference type="CDD" id="cd12156">
    <property type="entry name" value="HPPR"/>
    <property type="match status" value="1"/>
</dbReference>
<keyword evidence="3" id="KW-0520">NAD</keyword>
<dbReference type="FunFam" id="3.40.50.720:FF:000213">
    <property type="entry name" value="Putative 2-hydroxyacid dehydrogenase"/>
    <property type="match status" value="1"/>
</dbReference>
<evidence type="ECO:0000313" key="8">
    <source>
        <dbReference type="Proteomes" id="UP000469385"/>
    </source>
</evidence>
<dbReference type="Pfam" id="PF00389">
    <property type="entry name" value="2-Hacid_dh"/>
    <property type="match status" value="1"/>
</dbReference>
<dbReference type="InterPro" id="IPR006139">
    <property type="entry name" value="D-isomer_2_OHA_DH_cat_dom"/>
</dbReference>
<name>A0A6N8IQY3_9BURK</name>
<comment type="similarity">
    <text evidence="4">Belongs to the D-isomer specific 2-hydroxyacid dehydrogenase family.</text>
</comment>